<accession>A0A8E2DL60</accession>
<name>A0A8E2DL60_9APHY</name>
<dbReference type="AlphaFoldDB" id="A0A8E2DL60"/>
<protein>
    <submittedName>
        <fullName evidence="1">Uncharacterized protein</fullName>
    </submittedName>
</protein>
<dbReference type="Proteomes" id="UP000250043">
    <property type="component" value="Unassembled WGS sequence"/>
</dbReference>
<evidence type="ECO:0000313" key="2">
    <source>
        <dbReference type="Proteomes" id="UP000250043"/>
    </source>
</evidence>
<dbReference type="EMBL" id="KV722424">
    <property type="protein sequence ID" value="OCH89544.1"/>
    <property type="molecule type" value="Genomic_DNA"/>
</dbReference>
<proteinExistence type="predicted"/>
<organism evidence="1 2">
    <name type="scientific">Obba rivulosa</name>
    <dbReference type="NCBI Taxonomy" id="1052685"/>
    <lineage>
        <taxon>Eukaryota</taxon>
        <taxon>Fungi</taxon>
        <taxon>Dikarya</taxon>
        <taxon>Basidiomycota</taxon>
        <taxon>Agaricomycotina</taxon>
        <taxon>Agaricomycetes</taxon>
        <taxon>Polyporales</taxon>
        <taxon>Gelatoporiaceae</taxon>
        <taxon>Obba</taxon>
    </lineage>
</organism>
<keyword evidence="2" id="KW-1185">Reference proteome</keyword>
<evidence type="ECO:0000313" key="1">
    <source>
        <dbReference type="EMBL" id="OCH89544.1"/>
    </source>
</evidence>
<gene>
    <name evidence="1" type="ORF">OBBRIDRAFT_658995</name>
</gene>
<reference evidence="1 2" key="1">
    <citation type="submission" date="2016-07" db="EMBL/GenBank/DDBJ databases">
        <title>Draft genome of the white-rot fungus Obba rivulosa 3A-2.</title>
        <authorList>
            <consortium name="DOE Joint Genome Institute"/>
            <person name="Miettinen O."/>
            <person name="Riley R."/>
            <person name="Acob R."/>
            <person name="Barry K."/>
            <person name="Cullen D."/>
            <person name="De Vries R."/>
            <person name="Hainaut M."/>
            <person name="Hatakka A."/>
            <person name="Henrissat B."/>
            <person name="Hilden K."/>
            <person name="Kuo R."/>
            <person name="Labutti K."/>
            <person name="Lipzen A."/>
            <person name="Makela M.R."/>
            <person name="Sandor L."/>
            <person name="Spatafora J.W."/>
            <person name="Grigoriev I.V."/>
            <person name="Hibbett D.S."/>
        </authorList>
    </citation>
    <scope>NUCLEOTIDE SEQUENCE [LARGE SCALE GENOMIC DNA]</scope>
    <source>
        <strain evidence="1 2">3A-2</strain>
    </source>
</reference>
<sequence>MMMARREATVVALSHILTSRADLPALYLSVCFRRYVAAPPVDTNSCRNSSTTIDCQSTTQTEAKTTIVFSNISNGATYRGRRGYALWYRHRACSARRTGGCLRKPVTTSLLCHAEDFPVPWLDCEAAPQESQSGSVKSSWARMSWYVWLRHQARSNASLRHSDIACSLCKCQQCHIASLITRSTAVAQSVHER</sequence>